<evidence type="ECO:0000256" key="1">
    <source>
        <dbReference type="SAM" id="MobiDB-lite"/>
    </source>
</evidence>
<accession>A0A5C5WA69</accession>
<reference evidence="2 3" key="1">
    <citation type="submission" date="2019-02" db="EMBL/GenBank/DDBJ databases">
        <title>Deep-cultivation of Planctomycetes and their phenomic and genomic characterization uncovers novel biology.</title>
        <authorList>
            <person name="Wiegand S."/>
            <person name="Jogler M."/>
            <person name="Boedeker C."/>
            <person name="Pinto D."/>
            <person name="Vollmers J."/>
            <person name="Rivas-Marin E."/>
            <person name="Kohn T."/>
            <person name="Peeters S.H."/>
            <person name="Heuer A."/>
            <person name="Rast P."/>
            <person name="Oberbeckmann S."/>
            <person name="Bunk B."/>
            <person name="Jeske O."/>
            <person name="Meyerdierks A."/>
            <person name="Storesund J.E."/>
            <person name="Kallscheuer N."/>
            <person name="Luecker S."/>
            <person name="Lage O.M."/>
            <person name="Pohl T."/>
            <person name="Merkel B.J."/>
            <person name="Hornburger P."/>
            <person name="Mueller R.-W."/>
            <person name="Bruemmer F."/>
            <person name="Labrenz M."/>
            <person name="Spormann A.M."/>
            <person name="Op Den Camp H."/>
            <person name="Overmann J."/>
            <person name="Amann R."/>
            <person name="Jetten M.S.M."/>
            <person name="Mascher T."/>
            <person name="Medema M.H."/>
            <person name="Devos D.P."/>
            <person name="Kaster A.-K."/>
            <person name="Ovreas L."/>
            <person name="Rohde M."/>
            <person name="Galperin M.Y."/>
            <person name="Jogler C."/>
        </authorList>
    </citation>
    <scope>NUCLEOTIDE SEQUENCE [LARGE SCALE GENOMIC DNA]</scope>
    <source>
        <strain evidence="2 3">Pla111</strain>
    </source>
</reference>
<organism evidence="2 3">
    <name type="scientific">Botrimarina hoheduenensis</name>
    <dbReference type="NCBI Taxonomy" id="2528000"/>
    <lineage>
        <taxon>Bacteria</taxon>
        <taxon>Pseudomonadati</taxon>
        <taxon>Planctomycetota</taxon>
        <taxon>Planctomycetia</taxon>
        <taxon>Pirellulales</taxon>
        <taxon>Lacipirellulaceae</taxon>
        <taxon>Botrimarina</taxon>
    </lineage>
</organism>
<dbReference type="Proteomes" id="UP000318995">
    <property type="component" value="Unassembled WGS sequence"/>
</dbReference>
<dbReference type="EMBL" id="SJPH01000002">
    <property type="protein sequence ID" value="TWT47193.1"/>
    <property type="molecule type" value="Genomic_DNA"/>
</dbReference>
<feature type="region of interest" description="Disordered" evidence="1">
    <location>
        <begin position="38"/>
        <end position="66"/>
    </location>
</feature>
<dbReference type="AlphaFoldDB" id="A0A5C5WA69"/>
<name>A0A5C5WA69_9BACT</name>
<gene>
    <name evidence="2" type="ORF">Pla111_08050</name>
</gene>
<dbReference type="OrthoDB" id="9797134at2"/>
<protein>
    <submittedName>
        <fullName evidence="2">Uncharacterized protein</fullName>
    </submittedName>
</protein>
<keyword evidence="3" id="KW-1185">Reference proteome</keyword>
<evidence type="ECO:0000313" key="2">
    <source>
        <dbReference type="EMBL" id="TWT47193.1"/>
    </source>
</evidence>
<comment type="caution">
    <text evidence="2">The sequence shown here is derived from an EMBL/GenBank/DDBJ whole genome shotgun (WGS) entry which is preliminary data.</text>
</comment>
<evidence type="ECO:0000313" key="3">
    <source>
        <dbReference type="Proteomes" id="UP000318995"/>
    </source>
</evidence>
<proteinExistence type="predicted"/>
<dbReference type="RefSeq" id="WP_146571633.1">
    <property type="nucleotide sequence ID" value="NZ_SJPH01000002.1"/>
</dbReference>
<sequence length="66" mass="7223">MADRSKKLFEALVRENEGALTAYLRAFVRDPGLADDLFKKRSSPRGGSLTTLTNRSRSAHGSGVSR</sequence>